<protein>
    <submittedName>
        <fullName evidence="1">Uncharacterized protein</fullName>
    </submittedName>
</protein>
<dbReference type="AlphaFoldDB" id="A0A2M7ALY7"/>
<comment type="caution">
    <text evidence="1">The sequence shown here is derived from an EMBL/GenBank/DDBJ whole genome shotgun (WGS) entry which is preliminary data.</text>
</comment>
<dbReference type="InterPro" id="IPR006311">
    <property type="entry name" value="TAT_signal"/>
</dbReference>
<dbReference type="PROSITE" id="PS51318">
    <property type="entry name" value="TAT"/>
    <property type="match status" value="1"/>
</dbReference>
<dbReference type="EMBL" id="PEWD01000077">
    <property type="protein sequence ID" value="PIU68416.1"/>
    <property type="molecule type" value="Genomic_DNA"/>
</dbReference>
<sequence>MPGMTRREFLTYATAAGFFGAAVVAEALALFRLNKKEGSNDLVNIYDLNDLLKQRPDLAETPAYQELVDNFGQEIMDQAQLVELTPPEIGTAVDLTLLDRSDPTAYTPFSAKAQQTVFVQNAADTRLSNSQQSEGLVLGSESPIAAVHTVPARGGAVLRFHPSGKTEDKSKRRVPEARMGVLATPQPTDANQLLYLVAPNFEQIVSATSGQPHYPRLNEVDIR</sequence>
<dbReference type="Proteomes" id="UP000229916">
    <property type="component" value="Unassembled WGS sequence"/>
</dbReference>
<evidence type="ECO:0000313" key="2">
    <source>
        <dbReference type="Proteomes" id="UP000229916"/>
    </source>
</evidence>
<gene>
    <name evidence="1" type="ORF">COS81_04090</name>
</gene>
<reference evidence="2" key="1">
    <citation type="submission" date="2017-09" db="EMBL/GenBank/DDBJ databases">
        <title>Depth-based differentiation of microbial function through sediment-hosted aquifers and enrichment of novel symbionts in the deep terrestrial subsurface.</title>
        <authorList>
            <person name="Probst A.J."/>
            <person name="Ladd B."/>
            <person name="Jarett J.K."/>
            <person name="Geller-Mcgrath D.E."/>
            <person name="Sieber C.M.K."/>
            <person name="Emerson J.B."/>
            <person name="Anantharaman K."/>
            <person name="Thomas B.C."/>
            <person name="Malmstrom R."/>
            <person name="Stieglmeier M."/>
            <person name="Klingl A."/>
            <person name="Woyke T."/>
            <person name="Ryan C.M."/>
            <person name="Banfield J.F."/>
        </authorList>
    </citation>
    <scope>NUCLEOTIDE SEQUENCE [LARGE SCALE GENOMIC DNA]</scope>
</reference>
<proteinExistence type="predicted"/>
<evidence type="ECO:0000313" key="1">
    <source>
        <dbReference type="EMBL" id="PIU68416.1"/>
    </source>
</evidence>
<accession>A0A2M7ALY7</accession>
<organism evidence="1 2">
    <name type="scientific">candidate division WWE3 bacterium CG06_land_8_20_14_3_00_42_16</name>
    <dbReference type="NCBI Taxonomy" id="1975083"/>
    <lineage>
        <taxon>Bacteria</taxon>
        <taxon>Katanobacteria</taxon>
    </lineage>
</organism>
<name>A0A2M7ALY7_UNCKA</name>